<protein>
    <submittedName>
        <fullName evidence="1">Uncharacterized protein</fullName>
    </submittedName>
</protein>
<name>A0ABU9BZ25_9BURK</name>
<comment type="caution">
    <text evidence="1">The sequence shown here is derived from an EMBL/GenBank/DDBJ whole genome shotgun (WGS) entry which is preliminary data.</text>
</comment>
<accession>A0ABU9BZ25</accession>
<gene>
    <name evidence="1" type="ORF">AACH06_29790</name>
</gene>
<proteinExistence type="predicted"/>
<dbReference type="RefSeq" id="WP_341429464.1">
    <property type="nucleotide sequence ID" value="NZ_JBBUTG010000053.1"/>
</dbReference>
<evidence type="ECO:0000313" key="2">
    <source>
        <dbReference type="Proteomes" id="UP001371218"/>
    </source>
</evidence>
<dbReference type="EMBL" id="JBBUTG010000053">
    <property type="protein sequence ID" value="MEK8035029.1"/>
    <property type="molecule type" value="Genomic_DNA"/>
</dbReference>
<evidence type="ECO:0000313" key="1">
    <source>
        <dbReference type="EMBL" id="MEK8035029.1"/>
    </source>
</evidence>
<keyword evidence="2" id="KW-1185">Reference proteome</keyword>
<organism evidence="1 2">
    <name type="scientific">Ideonella lacteola</name>
    <dbReference type="NCBI Taxonomy" id="2984193"/>
    <lineage>
        <taxon>Bacteria</taxon>
        <taxon>Pseudomonadati</taxon>
        <taxon>Pseudomonadota</taxon>
        <taxon>Betaproteobacteria</taxon>
        <taxon>Burkholderiales</taxon>
        <taxon>Sphaerotilaceae</taxon>
        <taxon>Ideonella</taxon>
    </lineage>
</organism>
<reference evidence="1 2" key="1">
    <citation type="submission" date="2024-04" db="EMBL/GenBank/DDBJ databases">
        <title>Novel species of the genus Ideonella isolated from streams.</title>
        <authorList>
            <person name="Lu H."/>
        </authorList>
    </citation>
    <scope>NUCLEOTIDE SEQUENCE [LARGE SCALE GENOMIC DNA]</scope>
    <source>
        <strain evidence="1 2">DXS29W</strain>
    </source>
</reference>
<sequence length="146" mass="16768">MQIYPAIGVDRVLFGMNEQELVALLGPPDKVVTSDNGNRDLCYYALKLILKIEPNNESRLGWISVRNRSSRLTGIDPWSMKREQLLSHLSLKFSEAYEVDDYGEMESYTFGEIWVELQFELDELTSINFGVPYDPNDMPIWPSKSA</sequence>
<dbReference type="Proteomes" id="UP001371218">
    <property type="component" value="Unassembled WGS sequence"/>
</dbReference>